<dbReference type="CDD" id="cd03025">
    <property type="entry name" value="DsbA_FrnE_like"/>
    <property type="match status" value="1"/>
</dbReference>
<dbReference type="EMBL" id="FOBB01000002">
    <property type="protein sequence ID" value="SEL36566.1"/>
    <property type="molecule type" value="Genomic_DNA"/>
</dbReference>
<keyword evidence="1" id="KW-0413">Isomerase</keyword>
<dbReference type="GO" id="GO:0016853">
    <property type="term" value="F:isomerase activity"/>
    <property type="evidence" value="ECO:0007669"/>
    <property type="project" value="UniProtKB-KW"/>
</dbReference>
<keyword evidence="2" id="KW-1185">Reference proteome</keyword>
<sequence>MAAEKRLQPKNNTETLQQQSRLDITYYTDPLCCWSWAFEPVWKQLRADPRYELHIRYCMGGMLSSWEHYHDTVRSVSKPVQMGPVWSEVKQLTGCSLNDRIWFTDPPASSYPACLAVKCAEQQLALAAERYLENVRAAVMVHGRNIARKEVLIAIARETEAADPQLFSAAAFEHGLELPEVLESFKKDLQEVKARNISRFPSLLIRSANSTSQLLLTGYRPYEVLESSIAKLLGKASL</sequence>
<dbReference type="Gene3D" id="1.10.472.60">
    <property type="entry name" value="putative protein disulfide isomerase domain"/>
    <property type="match status" value="1"/>
</dbReference>
<name>A0A1H7PLV3_9BACT</name>
<dbReference type="PANTHER" id="PTHR13887">
    <property type="entry name" value="GLUTATHIONE S-TRANSFERASE KAPPA"/>
    <property type="match status" value="1"/>
</dbReference>
<evidence type="ECO:0000313" key="2">
    <source>
        <dbReference type="Proteomes" id="UP000198984"/>
    </source>
</evidence>
<organism evidence="1 2">
    <name type="scientific">Chitinophaga rupis</name>
    <dbReference type="NCBI Taxonomy" id="573321"/>
    <lineage>
        <taxon>Bacteria</taxon>
        <taxon>Pseudomonadati</taxon>
        <taxon>Bacteroidota</taxon>
        <taxon>Chitinophagia</taxon>
        <taxon>Chitinophagales</taxon>
        <taxon>Chitinophagaceae</taxon>
        <taxon>Chitinophaga</taxon>
    </lineage>
</organism>
<dbReference type="Proteomes" id="UP000198984">
    <property type="component" value="Unassembled WGS sequence"/>
</dbReference>
<dbReference type="SUPFAM" id="SSF52833">
    <property type="entry name" value="Thioredoxin-like"/>
    <property type="match status" value="1"/>
</dbReference>
<dbReference type="AlphaFoldDB" id="A0A1H7PLV3"/>
<reference evidence="1 2" key="1">
    <citation type="submission" date="2016-10" db="EMBL/GenBank/DDBJ databases">
        <authorList>
            <person name="de Groot N.N."/>
        </authorList>
    </citation>
    <scope>NUCLEOTIDE SEQUENCE [LARGE SCALE GENOMIC DNA]</scope>
    <source>
        <strain evidence="1 2">DSM 21039</strain>
    </source>
</reference>
<proteinExistence type="predicted"/>
<gene>
    <name evidence="1" type="ORF">SAMN04488505_102115</name>
</gene>
<dbReference type="Gene3D" id="3.40.30.10">
    <property type="entry name" value="Glutaredoxin"/>
    <property type="match status" value="1"/>
</dbReference>
<dbReference type="InterPro" id="IPR036249">
    <property type="entry name" value="Thioredoxin-like_sf"/>
</dbReference>
<evidence type="ECO:0000313" key="1">
    <source>
        <dbReference type="EMBL" id="SEL36566.1"/>
    </source>
</evidence>
<protein>
    <submittedName>
        <fullName evidence="1">Predicted dithiol-disulfide isomerase, DsbA family</fullName>
    </submittedName>
</protein>
<dbReference type="Pfam" id="PF13743">
    <property type="entry name" value="Thioredoxin_5"/>
    <property type="match status" value="1"/>
</dbReference>
<dbReference type="STRING" id="573321.SAMN04488505_102115"/>
<accession>A0A1H7PLV3</accession>
<dbReference type="PANTHER" id="PTHR13887:SF54">
    <property type="entry name" value="DSBA FAMILY PROTEIN"/>
    <property type="match status" value="1"/>
</dbReference>